<dbReference type="Pfam" id="PF01464">
    <property type="entry name" value="SLT"/>
    <property type="match status" value="1"/>
</dbReference>
<dbReference type="InterPro" id="IPR023346">
    <property type="entry name" value="Lysozyme-like_dom_sf"/>
</dbReference>
<protein>
    <recommendedName>
        <fullName evidence="3">Transglycosylase SLT domain-containing protein</fullName>
    </recommendedName>
</protein>
<dbReference type="PANTHER" id="PTHR37423:SF2">
    <property type="entry name" value="MEMBRANE-BOUND LYTIC MUREIN TRANSGLYCOSYLASE C"/>
    <property type="match status" value="1"/>
</dbReference>
<feature type="region of interest" description="Disordered" evidence="1">
    <location>
        <begin position="160"/>
        <end position="190"/>
    </location>
</feature>
<sequence length="393" mass="40723">MAAAEGWTPRRDNPYAGPGDEGLDDAAGGAAVPDPDATRLVSGADPDATVLSAAQATVAVDPGATVMAPPADDLGATCLAAAPDTVAVADPGATRVQAPAAGGAPAVDPTVYSRAAALERSLGTDGRTEARPAARRAAAPPADLQRARAARELLDRQGAAWDDGAWEGPSRGRRRRAPSGGAASKASASKGPLGRRRLRFWRWFRTVPILLMVLMGALSVALGLLPGAAIRHWLYPVHYAQAVQDSAERHGVDPSLVAAVIKSESNWVSTARSGAGAEGLMQLMPATARELADRGIVDGSVYDPDDLSDPATNIEYGTAYLATLLDSAGSTDRAVAAYNAGPGAASAWGGGDSDFRDAIEFPETRLYLEKVTEAYEQYRALYPDGLVDDAVTR</sequence>
<comment type="caution">
    <text evidence="4">The sequence shown here is derived from an EMBL/GenBank/DDBJ whole genome shotgun (WGS) entry which is preliminary data.</text>
</comment>
<evidence type="ECO:0000256" key="2">
    <source>
        <dbReference type="SAM" id="Phobius"/>
    </source>
</evidence>
<dbReference type="PANTHER" id="PTHR37423">
    <property type="entry name" value="SOLUBLE LYTIC MUREIN TRANSGLYCOSYLASE-RELATED"/>
    <property type="match status" value="1"/>
</dbReference>
<dbReference type="AlphaFoldDB" id="A0AAV5B2V7"/>
<evidence type="ECO:0000313" key="4">
    <source>
        <dbReference type="EMBL" id="GJM55120.1"/>
    </source>
</evidence>
<feature type="region of interest" description="Disordered" evidence="1">
    <location>
        <begin position="1"/>
        <end position="43"/>
    </location>
</feature>
<organism evidence="4 5">
    <name type="scientific">Granulimonas faecalis</name>
    <dbReference type="NCBI Taxonomy" id="2894155"/>
    <lineage>
        <taxon>Bacteria</taxon>
        <taxon>Bacillati</taxon>
        <taxon>Actinomycetota</taxon>
        <taxon>Coriobacteriia</taxon>
        <taxon>Coriobacteriales</taxon>
        <taxon>Kribbibacteriaceae</taxon>
        <taxon>Granulimonas</taxon>
    </lineage>
</organism>
<reference evidence="4" key="1">
    <citation type="journal article" date="2022" name="Int. J. Syst. Evol. Microbiol.">
        <title>Granulimonas faecalis gen. nov., sp. nov., and Leptogranulimonas caecicola gen. nov., sp. nov., novel lactate-producing Atopobiaceae bacteria isolated from mouse intestines, and an emended description of the family Atopobiaceae.</title>
        <authorList>
            <person name="Morinaga K."/>
            <person name="Kusada H."/>
            <person name="Sakamoto S."/>
            <person name="Murakami T."/>
            <person name="Toyoda A."/>
            <person name="Mori H."/>
            <person name="Meng X.Y."/>
            <person name="Takashino M."/>
            <person name="Murotomi K."/>
            <person name="Tamaki H."/>
        </authorList>
    </citation>
    <scope>NUCLEOTIDE SEQUENCE</scope>
    <source>
        <strain evidence="4">OPF53</strain>
    </source>
</reference>
<keyword evidence="2" id="KW-0812">Transmembrane</keyword>
<feature type="compositionally biased region" description="Low complexity" evidence="1">
    <location>
        <begin position="178"/>
        <end position="190"/>
    </location>
</feature>
<keyword evidence="2" id="KW-1133">Transmembrane helix</keyword>
<evidence type="ECO:0000313" key="5">
    <source>
        <dbReference type="Proteomes" id="UP001055025"/>
    </source>
</evidence>
<gene>
    <name evidence="4" type="ORF">ATOP_07750</name>
</gene>
<evidence type="ECO:0000256" key="1">
    <source>
        <dbReference type="SAM" id="MobiDB-lite"/>
    </source>
</evidence>
<dbReference type="Proteomes" id="UP001055025">
    <property type="component" value="Unassembled WGS sequence"/>
</dbReference>
<feature type="domain" description="Transglycosylase SLT" evidence="3">
    <location>
        <begin position="243"/>
        <end position="355"/>
    </location>
</feature>
<dbReference type="CDD" id="cd16896">
    <property type="entry name" value="LT_Slt70-like"/>
    <property type="match status" value="1"/>
</dbReference>
<dbReference type="Gene3D" id="1.10.530.10">
    <property type="match status" value="1"/>
</dbReference>
<dbReference type="RefSeq" id="WP_251164255.1">
    <property type="nucleotide sequence ID" value="NZ_BQKC01000001.1"/>
</dbReference>
<feature type="compositionally biased region" description="Low complexity" evidence="1">
    <location>
        <begin position="25"/>
        <end position="35"/>
    </location>
</feature>
<proteinExistence type="predicted"/>
<accession>A0AAV5B2V7</accession>
<dbReference type="InterPro" id="IPR008258">
    <property type="entry name" value="Transglycosylase_SLT_dom_1"/>
</dbReference>
<keyword evidence="2" id="KW-0472">Membrane</keyword>
<dbReference type="EMBL" id="BQKC01000001">
    <property type="protein sequence ID" value="GJM55120.1"/>
    <property type="molecule type" value="Genomic_DNA"/>
</dbReference>
<name>A0AAV5B2V7_9ACTN</name>
<keyword evidence="5" id="KW-1185">Reference proteome</keyword>
<evidence type="ECO:0000259" key="3">
    <source>
        <dbReference type="Pfam" id="PF01464"/>
    </source>
</evidence>
<feature type="transmembrane region" description="Helical" evidence="2">
    <location>
        <begin position="203"/>
        <end position="225"/>
    </location>
</feature>
<dbReference type="SUPFAM" id="SSF53955">
    <property type="entry name" value="Lysozyme-like"/>
    <property type="match status" value="1"/>
</dbReference>
<feature type="region of interest" description="Disordered" evidence="1">
    <location>
        <begin position="120"/>
        <end position="143"/>
    </location>
</feature>